<comment type="caution">
    <text evidence="1">The sequence shown here is derived from an EMBL/GenBank/DDBJ whole genome shotgun (WGS) entry which is preliminary data.</text>
</comment>
<sequence>MFFLLLMPLMQTVAEIQRSPLNRIYRILRHLDNALKVLVLSPPAK</sequence>
<evidence type="ECO:0000313" key="1">
    <source>
        <dbReference type="EMBL" id="EGH14901.1"/>
    </source>
</evidence>
<proteinExistence type="predicted"/>
<evidence type="ECO:0000313" key="2">
    <source>
        <dbReference type="Proteomes" id="UP000005466"/>
    </source>
</evidence>
<accession>F3C759</accession>
<name>F3C759_PSESG</name>
<dbReference type="Proteomes" id="UP000005466">
    <property type="component" value="Unassembled WGS sequence"/>
</dbReference>
<protein>
    <submittedName>
        <fullName evidence="1">Uncharacterized protein</fullName>
    </submittedName>
</protein>
<dbReference type="AlphaFoldDB" id="F3C759"/>
<reference evidence="1 2" key="1">
    <citation type="journal article" date="2011" name="PLoS Pathog.">
        <title>Dynamic evolution of pathogenicity revealed by sequencing and comparative genomics of 19 Pseudomonas syringae isolates.</title>
        <authorList>
            <person name="Baltrus D.A."/>
            <person name="Nishimura M.T."/>
            <person name="Romanchuk A."/>
            <person name="Chang J.H."/>
            <person name="Mukhtar M.S."/>
            <person name="Cherkis K."/>
            <person name="Roach J."/>
            <person name="Grant S.R."/>
            <person name="Jones C.D."/>
            <person name="Dangl J.L."/>
        </authorList>
    </citation>
    <scope>NUCLEOTIDE SEQUENCE [LARGE SCALE GENOMIC DNA]</scope>
    <source>
        <strain evidence="2">race 4</strain>
    </source>
</reference>
<organism evidence="1 2">
    <name type="scientific">Pseudomonas savastanoi pv. glycinea str. race 4</name>
    <dbReference type="NCBI Taxonomy" id="875330"/>
    <lineage>
        <taxon>Bacteria</taxon>
        <taxon>Pseudomonadati</taxon>
        <taxon>Pseudomonadota</taxon>
        <taxon>Gammaproteobacteria</taxon>
        <taxon>Pseudomonadales</taxon>
        <taxon>Pseudomonadaceae</taxon>
        <taxon>Pseudomonas</taxon>
    </lineage>
</organism>
<dbReference type="EMBL" id="ADWY01000861">
    <property type="protein sequence ID" value="EGH14901.1"/>
    <property type="molecule type" value="Genomic_DNA"/>
</dbReference>
<dbReference type="HOGENOM" id="CLU_3204206_0_0_6"/>
<gene>
    <name evidence="1" type="ORF">Pgy4_18079</name>
</gene>
<dbReference type="BioCyc" id="PSYR875330:G11XH-3419-MONOMER"/>